<gene>
    <name evidence="1" type="ORF">RB624_21070</name>
</gene>
<dbReference type="Pfam" id="PF20321">
    <property type="entry name" value="DUF6616"/>
    <property type="match status" value="1"/>
</dbReference>
<comment type="caution">
    <text evidence="1">The sequence shown here is derived from an EMBL/GenBank/DDBJ whole genome shotgun (WGS) entry which is preliminary data.</text>
</comment>
<keyword evidence="2" id="KW-1185">Reference proteome</keyword>
<reference evidence="1 2" key="1">
    <citation type="submission" date="2023-08" db="EMBL/GenBank/DDBJ databases">
        <title>Draft genome sequence of Janthinobacterium lividum.</title>
        <authorList>
            <person name="Chun B.H."/>
            <person name="Lee Y."/>
        </authorList>
    </citation>
    <scope>NUCLEOTIDE SEQUENCE [LARGE SCALE GENOMIC DNA]</scope>
    <source>
        <strain evidence="1 2">AMJK</strain>
    </source>
</reference>
<dbReference type="RefSeq" id="WP_307780075.1">
    <property type="nucleotide sequence ID" value="NZ_JAVFKP010000005.1"/>
</dbReference>
<proteinExistence type="predicted"/>
<dbReference type="EMBL" id="JAVFKP010000005">
    <property type="protein sequence ID" value="MDQ4628380.1"/>
    <property type="molecule type" value="Genomic_DNA"/>
</dbReference>
<organism evidence="1 2">
    <name type="scientific">Janthinobacterium lividum</name>
    <dbReference type="NCBI Taxonomy" id="29581"/>
    <lineage>
        <taxon>Bacteria</taxon>
        <taxon>Pseudomonadati</taxon>
        <taxon>Pseudomonadota</taxon>
        <taxon>Betaproteobacteria</taxon>
        <taxon>Burkholderiales</taxon>
        <taxon>Oxalobacteraceae</taxon>
        <taxon>Janthinobacterium</taxon>
    </lineage>
</organism>
<sequence length="121" mass="12643">MHYLLELYSPKPAWLALDGAARQAYFDTVGGGMAALSGMGAEALAMGAIDGGKLHAAAQQFYAVWRFPDEAALNALLAGIAATGWHDYFDTINAAGPAVDFPGHLAQLAGVSNPQEIIVKL</sequence>
<accession>A0ABU0XXS1</accession>
<name>A0ABU0XXS1_9BURK</name>
<evidence type="ECO:0000313" key="1">
    <source>
        <dbReference type="EMBL" id="MDQ4628380.1"/>
    </source>
</evidence>
<dbReference type="InterPro" id="IPR046724">
    <property type="entry name" value="DUF6616"/>
</dbReference>
<dbReference type="Proteomes" id="UP001237592">
    <property type="component" value="Unassembled WGS sequence"/>
</dbReference>
<evidence type="ECO:0000313" key="2">
    <source>
        <dbReference type="Proteomes" id="UP001237592"/>
    </source>
</evidence>
<protein>
    <submittedName>
        <fullName evidence="1">Uncharacterized protein</fullName>
    </submittedName>
</protein>